<dbReference type="KEGG" id="goe:100898408"/>
<evidence type="ECO:0000256" key="2">
    <source>
        <dbReference type="SAM" id="MobiDB-lite"/>
    </source>
</evidence>
<accession>A0AAJ6VXG9</accession>
<sequence length="210" mass="23452">MDKLFGKKTNPKEELKKQDRELRKSERELAREDRKLEQQENQIVLEIKKASKLKNGLERTYAKQLIQVRKQRERTRQASMQLTGVRHQTKAMGANVALANSVAGAAKAMHGVNASMNPASIGKTLGEFKMASERMGMSEEMMNDVLDDILDEEGDEGESQHILDKVLDEIGIEMNGKLGEAPTVHGNLPQASKSTADEDIEKQLARLKAL</sequence>
<feature type="region of interest" description="Disordered" evidence="2">
    <location>
        <begin position="178"/>
        <end position="199"/>
    </location>
</feature>
<dbReference type="CTD" id="25978"/>
<proteinExistence type="inferred from homology"/>
<dbReference type="GO" id="GO:0007034">
    <property type="term" value="P:vacuolar transport"/>
    <property type="evidence" value="ECO:0007669"/>
    <property type="project" value="InterPro"/>
</dbReference>
<feature type="compositionally biased region" description="Basic and acidic residues" evidence="2">
    <location>
        <begin position="1"/>
        <end position="38"/>
    </location>
</feature>
<gene>
    <name evidence="4" type="primary">LOC100898408</name>
</gene>
<evidence type="ECO:0000313" key="4">
    <source>
        <dbReference type="RefSeq" id="XP_003742435.1"/>
    </source>
</evidence>
<feature type="region of interest" description="Disordered" evidence="2">
    <location>
        <begin position="1"/>
        <end position="40"/>
    </location>
</feature>
<dbReference type="Proteomes" id="UP000694867">
    <property type="component" value="Unplaced"/>
</dbReference>
<comment type="similarity">
    <text evidence="1">Belongs to the SNF7 family.</text>
</comment>
<organism evidence="3 4">
    <name type="scientific">Galendromus occidentalis</name>
    <name type="common">western predatory mite</name>
    <dbReference type="NCBI Taxonomy" id="34638"/>
    <lineage>
        <taxon>Eukaryota</taxon>
        <taxon>Metazoa</taxon>
        <taxon>Ecdysozoa</taxon>
        <taxon>Arthropoda</taxon>
        <taxon>Chelicerata</taxon>
        <taxon>Arachnida</taxon>
        <taxon>Acari</taxon>
        <taxon>Parasitiformes</taxon>
        <taxon>Mesostigmata</taxon>
        <taxon>Gamasina</taxon>
        <taxon>Phytoseioidea</taxon>
        <taxon>Phytoseiidae</taxon>
        <taxon>Typhlodrominae</taxon>
        <taxon>Galendromus</taxon>
    </lineage>
</organism>
<dbReference type="GeneID" id="100898408"/>
<evidence type="ECO:0000313" key="3">
    <source>
        <dbReference type="Proteomes" id="UP000694867"/>
    </source>
</evidence>
<dbReference type="AlphaFoldDB" id="A0AAJ6VXG9"/>
<keyword evidence="3" id="KW-1185">Reference proteome</keyword>
<dbReference type="Gene3D" id="6.10.140.1230">
    <property type="match status" value="1"/>
</dbReference>
<dbReference type="RefSeq" id="XP_003742435.1">
    <property type="nucleotide sequence ID" value="XM_003742387.2"/>
</dbReference>
<name>A0AAJ6VXG9_9ACAR</name>
<protein>
    <submittedName>
        <fullName evidence="4">Charged multivesicular body protein 2b</fullName>
    </submittedName>
</protein>
<evidence type="ECO:0000256" key="1">
    <source>
        <dbReference type="ARBA" id="ARBA00006190"/>
    </source>
</evidence>
<dbReference type="PANTHER" id="PTHR10476">
    <property type="entry name" value="CHARGED MULTIVESICULAR BODY PROTEIN"/>
    <property type="match status" value="1"/>
</dbReference>
<reference evidence="4" key="1">
    <citation type="submission" date="2025-08" db="UniProtKB">
        <authorList>
            <consortium name="RefSeq"/>
        </authorList>
    </citation>
    <scope>IDENTIFICATION</scope>
</reference>
<dbReference type="InterPro" id="IPR005024">
    <property type="entry name" value="Snf7_fam"/>
</dbReference>
<dbReference type="Pfam" id="PF03357">
    <property type="entry name" value="Snf7"/>
    <property type="match status" value="1"/>
</dbReference>